<sequence length="95" mass="10285">MTPTTMMKWITGSLELFLGIPILGGSIIIGLSWSPLFVMLILHIITLILASRSVANRHGSILGIVTSCLAWIPFVGWAMHVVTGIILMIDAAKNK</sequence>
<feature type="transmembrane region" description="Helical" evidence="1">
    <location>
        <begin position="61"/>
        <end position="89"/>
    </location>
</feature>
<keyword evidence="1" id="KW-0812">Transmembrane</keyword>
<keyword evidence="1" id="KW-1133">Transmembrane helix</keyword>
<dbReference type="AlphaFoldDB" id="A0A1G8GUE3"/>
<gene>
    <name evidence="2" type="ORF">SAMN05192534_11713</name>
</gene>
<name>A0A1G8GUE3_9BACI</name>
<organism evidence="2 3">
    <name type="scientific">Alteribacillus persepolensis</name>
    <dbReference type="NCBI Taxonomy" id="568899"/>
    <lineage>
        <taxon>Bacteria</taxon>
        <taxon>Bacillati</taxon>
        <taxon>Bacillota</taxon>
        <taxon>Bacilli</taxon>
        <taxon>Bacillales</taxon>
        <taxon>Bacillaceae</taxon>
        <taxon>Alteribacillus</taxon>
    </lineage>
</organism>
<dbReference type="OrthoDB" id="1925744at2"/>
<accession>A0A1G8GUE3</accession>
<keyword evidence="3" id="KW-1185">Reference proteome</keyword>
<evidence type="ECO:0000313" key="3">
    <source>
        <dbReference type="Proteomes" id="UP000199163"/>
    </source>
</evidence>
<reference evidence="2 3" key="1">
    <citation type="submission" date="2016-10" db="EMBL/GenBank/DDBJ databases">
        <authorList>
            <person name="de Groot N.N."/>
        </authorList>
    </citation>
    <scope>NUCLEOTIDE SEQUENCE [LARGE SCALE GENOMIC DNA]</scope>
    <source>
        <strain evidence="2 3">DSM 21632</strain>
    </source>
</reference>
<dbReference type="STRING" id="568899.SAMN05192534_11713"/>
<dbReference type="EMBL" id="FNDK01000017">
    <property type="protein sequence ID" value="SDH97890.1"/>
    <property type="molecule type" value="Genomic_DNA"/>
</dbReference>
<dbReference type="Proteomes" id="UP000199163">
    <property type="component" value="Unassembled WGS sequence"/>
</dbReference>
<protein>
    <submittedName>
        <fullName evidence="2">Uncharacterized protein</fullName>
    </submittedName>
</protein>
<evidence type="ECO:0000256" key="1">
    <source>
        <dbReference type="SAM" id="Phobius"/>
    </source>
</evidence>
<evidence type="ECO:0000313" key="2">
    <source>
        <dbReference type="EMBL" id="SDH97890.1"/>
    </source>
</evidence>
<proteinExistence type="predicted"/>
<dbReference type="RefSeq" id="WP_091274631.1">
    <property type="nucleotide sequence ID" value="NZ_FNDK01000017.1"/>
</dbReference>
<keyword evidence="1" id="KW-0472">Membrane</keyword>
<feature type="transmembrane region" description="Helical" evidence="1">
    <location>
        <begin position="20"/>
        <end position="49"/>
    </location>
</feature>